<feature type="transmembrane region" description="Helical" evidence="1">
    <location>
        <begin position="98"/>
        <end position="118"/>
    </location>
</feature>
<dbReference type="AlphaFoldDB" id="A0AA46C5I6"/>
<comment type="caution">
    <text evidence="2">The sequence shown here is derived from an EMBL/GenBank/DDBJ whole genome shotgun (WGS) entry which is preliminary data.</text>
</comment>
<sequence length="197" mass="20888">MHAHARIERNAFYYHARRARRSSCRTKMEHQAVVLHLTLDQLDYGMAHGHGQPHWHNERLPQRLAAIDGHGRLGEDLFLRHTGSPSNGQATLEVWMELMLLLGAVLALGNIVASVAVLRVSTLSPSQRALQVAVIWLVPVIGAVVCAAFASSQAAGSTSSDTSDPFYLSSDGGASGGQDIGFSGCDAGDSGCAGSSD</sequence>
<name>A0AA46C5I6_9XANT</name>
<keyword evidence="1" id="KW-0812">Transmembrane</keyword>
<reference evidence="2 3" key="1">
    <citation type="submission" date="2018-06" db="EMBL/GenBank/DDBJ databases">
        <authorList>
            <person name="Pothier F. J."/>
        </authorList>
    </citation>
    <scope>NUCLEOTIDE SEQUENCE [LARGE SCALE GENOMIC DNA]</scope>
    <source>
        <strain evidence="2 3">CPBF 424</strain>
    </source>
</reference>
<gene>
    <name evidence="2" type="ORF">CPBF424_03390</name>
</gene>
<organism evidence="2 3">
    <name type="scientific">Xanthomonas euroxanthea</name>
    <dbReference type="NCBI Taxonomy" id="2259622"/>
    <lineage>
        <taxon>Bacteria</taxon>
        <taxon>Pseudomonadati</taxon>
        <taxon>Pseudomonadota</taxon>
        <taxon>Gammaproteobacteria</taxon>
        <taxon>Lysobacterales</taxon>
        <taxon>Lysobacteraceae</taxon>
        <taxon>Xanthomonas</taxon>
    </lineage>
</organism>
<keyword evidence="1" id="KW-0472">Membrane</keyword>
<evidence type="ECO:0000313" key="3">
    <source>
        <dbReference type="Proteomes" id="UP000254168"/>
    </source>
</evidence>
<feature type="transmembrane region" description="Helical" evidence="1">
    <location>
        <begin position="130"/>
        <end position="150"/>
    </location>
</feature>
<proteinExistence type="predicted"/>
<evidence type="ECO:0000256" key="1">
    <source>
        <dbReference type="SAM" id="Phobius"/>
    </source>
</evidence>
<dbReference type="EMBL" id="UIHB01000001">
    <property type="protein sequence ID" value="SUZ26584.1"/>
    <property type="molecule type" value="Genomic_DNA"/>
</dbReference>
<keyword evidence="3" id="KW-1185">Reference proteome</keyword>
<evidence type="ECO:0000313" key="2">
    <source>
        <dbReference type="EMBL" id="SUZ26584.1"/>
    </source>
</evidence>
<protein>
    <submittedName>
        <fullName evidence="2">Uncharacterized protein</fullName>
    </submittedName>
</protein>
<accession>A0AA46C5I6</accession>
<dbReference type="Proteomes" id="UP000254168">
    <property type="component" value="Unassembled WGS sequence"/>
</dbReference>
<keyword evidence="1" id="KW-1133">Transmembrane helix</keyword>
<dbReference type="RefSeq" id="WP_147295407.1">
    <property type="nucleotide sequence ID" value="NZ_LR994544.1"/>
</dbReference>